<feature type="domain" description="Zn(2)-C6 fungal-type" evidence="3">
    <location>
        <begin position="42"/>
        <end position="72"/>
    </location>
</feature>
<evidence type="ECO:0000313" key="4">
    <source>
        <dbReference type="EMBL" id="TKA28212.1"/>
    </source>
</evidence>
<evidence type="ECO:0000256" key="1">
    <source>
        <dbReference type="ARBA" id="ARBA00023242"/>
    </source>
</evidence>
<dbReference type="PROSITE" id="PS50048">
    <property type="entry name" value="ZN2_CY6_FUNGAL_2"/>
    <property type="match status" value="1"/>
</dbReference>
<dbReference type="GO" id="GO:0008270">
    <property type="term" value="F:zinc ion binding"/>
    <property type="evidence" value="ECO:0007669"/>
    <property type="project" value="InterPro"/>
</dbReference>
<dbReference type="SUPFAM" id="SSF57701">
    <property type="entry name" value="Zn2/Cys6 DNA-binding domain"/>
    <property type="match status" value="1"/>
</dbReference>
<comment type="caution">
    <text evidence="4">The sequence shown here is derived from an EMBL/GenBank/DDBJ whole genome shotgun (WGS) entry which is preliminary data.</text>
</comment>
<dbReference type="InterPro" id="IPR053157">
    <property type="entry name" value="Sterol_Uptake_Regulator"/>
</dbReference>
<dbReference type="Pfam" id="PF11951">
    <property type="entry name" value="Fungal_trans_2"/>
    <property type="match status" value="1"/>
</dbReference>
<dbReference type="GO" id="GO:0001228">
    <property type="term" value="F:DNA-binding transcription activator activity, RNA polymerase II-specific"/>
    <property type="evidence" value="ECO:0007669"/>
    <property type="project" value="TreeGrafter"/>
</dbReference>
<dbReference type="SMART" id="SM00066">
    <property type="entry name" value="GAL4"/>
    <property type="match status" value="1"/>
</dbReference>
<dbReference type="InterPro" id="IPR036864">
    <property type="entry name" value="Zn2-C6_fun-type_DNA-bd_sf"/>
</dbReference>
<name>A0A4U0U168_9PEZI</name>
<gene>
    <name evidence="4" type="ORF">B0A50_04184</name>
</gene>
<dbReference type="PANTHER" id="PTHR47784">
    <property type="entry name" value="STEROL UPTAKE CONTROL PROTEIN 2"/>
    <property type="match status" value="1"/>
</dbReference>
<dbReference type="PROSITE" id="PS00463">
    <property type="entry name" value="ZN2_CY6_FUNGAL_1"/>
    <property type="match status" value="1"/>
</dbReference>
<evidence type="ECO:0000259" key="3">
    <source>
        <dbReference type="PROSITE" id="PS50048"/>
    </source>
</evidence>
<sequence>MTAGEMGWVLETPGPNANGQSKSLYNETGARKRRQHQKSKKGCVQCKHRRVKCDEIRPLCGHCKERKWPCEFPSSQPRRKGPTLSPAHSEKSTDSLSPSPDSITGLQVGSRPWKHAQLLSCLERLNVPRQQPRESLVYERKDALELMDHFEDTTEPWIGSPLTQTMIQEHGLMLALQAPYLLHAILAYSASHLSHLHPEQRKYSVAARTHFTRSLQAYSTELVYEVEKGNANALLGASGMLAKLSFINTPVLSEDSTPFPATMPPWIRSMQGVKTIMSTPTLRKQLETGIFNPIVRYYVGPPEASPSDRTLTTDPPLAPLVTSLKALCQSPILLNTTTTTSHNPNVYTPALTRLETLMLSDPTNDKVDPILAFIATLEPSFLDLLEHGDERALLILAFWCSRIGVLRQWWTSASARAECWRICARLAKSQDARVLALLAFPARFCGFVGETASCQLPSPPAD</sequence>
<dbReference type="Proteomes" id="UP000308549">
    <property type="component" value="Unassembled WGS sequence"/>
</dbReference>
<proteinExistence type="predicted"/>
<dbReference type="InterPro" id="IPR001138">
    <property type="entry name" value="Zn2Cys6_DnaBD"/>
</dbReference>
<feature type="region of interest" description="Disordered" evidence="2">
    <location>
        <begin position="71"/>
        <end position="108"/>
    </location>
</feature>
<feature type="compositionally biased region" description="Polar residues" evidence="2">
    <location>
        <begin position="15"/>
        <end position="26"/>
    </location>
</feature>
<dbReference type="EMBL" id="NAJL01000019">
    <property type="protein sequence ID" value="TKA28212.1"/>
    <property type="molecule type" value="Genomic_DNA"/>
</dbReference>
<reference evidence="4 5" key="1">
    <citation type="submission" date="2017-03" db="EMBL/GenBank/DDBJ databases">
        <title>Genomes of endolithic fungi from Antarctica.</title>
        <authorList>
            <person name="Coleine C."/>
            <person name="Masonjones S."/>
            <person name="Stajich J.E."/>
        </authorList>
    </citation>
    <scope>NUCLEOTIDE SEQUENCE [LARGE SCALE GENOMIC DNA]</scope>
    <source>
        <strain evidence="4 5">CCFEE 6315</strain>
    </source>
</reference>
<dbReference type="Pfam" id="PF00172">
    <property type="entry name" value="Zn_clus"/>
    <property type="match status" value="1"/>
</dbReference>
<evidence type="ECO:0000313" key="5">
    <source>
        <dbReference type="Proteomes" id="UP000308549"/>
    </source>
</evidence>
<dbReference type="OrthoDB" id="416217at2759"/>
<feature type="region of interest" description="Disordered" evidence="2">
    <location>
        <begin position="1"/>
        <end position="41"/>
    </location>
</feature>
<protein>
    <recommendedName>
        <fullName evidence="3">Zn(2)-C6 fungal-type domain-containing protein</fullName>
    </recommendedName>
</protein>
<dbReference type="CDD" id="cd00067">
    <property type="entry name" value="GAL4"/>
    <property type="match status" value="1"/>
</dbReference>
<dbReference type="AlphaFoldDB" id="A0A4U0U168"/>
<accession>A0A4U0U168</accession>
<dbReference type="Gene3D" id="4.10.240.10">
    <property type="entry name" value="Zn(2)-C6 fungal-type DNA-binding domain"/>
    <property type="match status" value="1"/>
</dbReference>
<dbReference type="PANTHER" id="PTHR47784:SF9">
    <property type="entry name" value="ZN(II)2CYS6 TRANSCRIPTION FACTOR (EUROFUNG)"/>
    <property type="match status" value="1"/>
</dbReference>
<feature type="compositionally biased region" description="Basic residues" evidence="2">
    <location>
        <begin position="31"/>
        <end position="41"/>
    </location>
</feature>
<dbReference type="InterPro" id="IPR021858">
    <property type="entry name" value="Fun_TF"/>
</dbReference>
<feature type="compositionally biased region" description="Polar residues" evidence="2">
    <location>
        <begin position="94"/>
        <end position="107"/>
    </location>
</feature>
<keyword evidence="5" id="KW-1185">Reference proteome</keyword>
<organism evidence="4 5">
    <name type="scientific">Salinomyces thailandicus</name>
    <dbReference type="NCBI Taxonomy" id="706561"/>
    <lineage>
        <taxon>Eukaryota</taxon>
        <taxon>Fungi</taxon>
        <taxon>Dikarya</taxon>
        <taxon>Ascomycota</taxon>
        <taxon>Pezizomycotina</taxon>
        <taxon>Dothideomycetes</taxon>
        <taxon>Dothideomycetidae</taxon>
        <taxon>Mycosphaerellales</taxon>
        <taxon>Teratosphaeriaceae</taxon>
        <taxon>Salinomyces</taxon>
    </lineage>
</organism>
<keyword evidence="1" id="KW-0539">Nucleus</keyword>
<evidence type="ECO:0000256" key="2">
    <source>
        <dbReference type="SAM" id="MobiDB-lite"/>
    </source>
</evidence>